<feature type="repeat" description="Solcar" evidence="8">
    <location>
        <begin position="21"/>
        <end position="111"/>
    </location>
</feature>
<keyword evidence="3 9" id="KW-0813">Transport</keyword>
<evidence type="ECO:0000256" key="2">
    <source>
        <dbReference type="ARBA" id="ARBA00006375"/>
    </source>
</evidence>
<evidence type="ECO:0000313" key="10">
    <source>
        <dbReference type="EMBL" id="AEY60506.1"/>
    </source>
</evidence>
<protein>
    <submittedName>
        <fullName evidence="10">Mitochondrial folate transporter/carrier</fullName>
    </submittedName>
</protein>
<dbReference type="SUPFAM" id="SSF103506">
    <property type="entry name" value="Mitochondrial carrier"/>
    <property type="match status" value="1"/>
</dbReference>
<dbReference type="PROSITE" id="PS50920">
    <property type="entry name" value="SOLCAR"/>
    <property type="match status" value="1"/>
</dbReference>
<dbReference type="AlphaFoldDB" id="V9IJ32"/>
<evidence type="ECO:0000256" key="1">
    <source>
        <dbReference type="ARBA" id="ARBA00004141"/>
    </source>
</evidence>
<keyword evidence="4 8" id="KW-0812">Transmembrane</keyword>
<evidence type="ECO:0000256" key="7">
    <source>
        <dbReference type="ARBA" id="ARBA00023136"/>
    </source>
</evidence>
<dbReference type="Gene3D" id="1.50.40.10">
    <property type="entry name" value="Mitochondrial carrier domain"/>
    <property type="match status" value="1"/>
</dbReference>
<name>V9IJ32_APICE</name>
<dbReference type="GO" id="GO:0016020">
    <property type="term" value="C:membrane"/>
    <property type="evidence" value="ECO:0007669"/>
    <property type="project" value="UniProtKB-SubCell"/>
</dbReference>
<evidence type="ECO:0000256" key="6">
    <source>
        <dbReference type="ARBA" id="ARBA00022989"/>
    </source>
</evidence>
<gene>
    <name evidence="10" type="ORF">ACCB09001</name>
</gene>
<dbReference type="EMBL" id="JR047780">
    <property type="protein sequence ID" value="AEY60506.1"/>
    <property type="molecule type" value="mRNA"/>
</dbReference>
<accession>V9IJ32</accession>
<keyword evidence="5" id="KW-0677">Repeat</keyword>
<sequence>MSAMKSSGSPGTARVLPVLSHFKYEHFIAGISGGVVSTLMLHPLDLIKTRFAVSDGHSRVGPQYKSLKSAVMQIVKTEGVRGLYRGVTPNVLGSGGAWGCYFFFTIPLKHGSKGEIVENLWDPRCTCSQQRTLEFLL</sequence>
<proteinExistence type="evidence at transcript level"/>
<keyword evidence="6" id="KW-1133">Transmembrane helix</keyword>
<evidence type="ECO:0000256" key="3">
    <source>
        <dbReference type="ARBA" id="ARBA00022448"/>
    </source>
</evidence>
<dbReference type="PANTHER" id="PTHR45683">
    <property type="entry name" value="MITOCHONDRIAL NICOTINAMIDE ADENINE DINUCLEOTIDE TRANSPORTER 1-RELATED-RELATED"/>
    <property type="match status" value="1"/>
</dbReference>
<reference evidence="10" key="1">
    <citation type="submission" date="2011-11" db="EMBL/GenBank/DDBJ databases">
        <title>Decoding the brain transcriptome of the Eastern honeybee (Apis cerana) based on pyrosequencing.</title>
        <authorList>
            <person name="Sun L."/>
            <person name="Zheng H."/>
            <person name="Wang Y."/>
            <person name="Xie X."/>
            <person name="Zhu Y."/>
            <person name="Gu W."/>
            <person name="Wang S."/>
        </authorList>
    </citation>
    <scope>NUCLEOTIDE SEQUENCE</scope>
    <source>
        <tissue evidence="10">Brain</tissue>
    </source>
</reference>
<organism evidence="10">
    <name type="scientific">Apis cerana</name>
    <name type="common">Indian honeybee</name>
    <dbReference type="NCBI Taxonomy" id="7461"/>
    <lineage>
        <taxon>Eukaryota</taxon>
        <taxon>Metazoa</taxon>
        <taxon>Ecdysozoa</taxon>
        <taxon>Arthropoda</taxon>
        <taxon>Hexapoda</taxon>
        <taxon>Insecta</taxon>
        <taxon>Pterygota</taxon>
        <taxon>Neoptera</taxon>
        <taxon>Endopterygota</taxon>
        <taxon>Hymenoptera</taxon>
        <taxon>Apocrita</taxon>
        <taxon>Aculeata</taxon>
        <taxon>Apoidea</taxon>
        <taxon>Anthophila</taxon>
        <taxon>Apidae</taxon>
        <taxon>Apis</taxon>
    </lineage>
</organism>
<evidence type="ECO:0000256" key="9">
    <source>
        <dbReference type="RuleBase" id="RU000488"/>
    </source>
</evidence>
<dbReference type="GO" id="GO:0006862">
    <property type="term" value="P:nucleotide transport"/>
    <property type="evidence" value="ECO:0007669"/>
    <property type="project" value="InterPro"/>
</dbReference>
<evidence type="ECO:0000256" key="5">
    <source>
        <dbReference type="ARBA" id="ARBA00022737"/>
    </source>
</evidence>
<evidence type="ECO:0000256" key="8">
    <source>
        <dbReference type="PROSITE-ProRule" id="PRU00282"/>
    </source>
</evidence>
<dbReference type="InterPro" id="IPR023395">
    <property type="entry name" value="MCP_dom_sf"/>
</dbReference>
<comment type="similarity">
    <text evidence="2 9">Belongs to the mitochondrial carrier (TC 2.A.29) family.</text>
</comment>
<dbReference type="InterPro" id="IPR018108">
    <property type="entry name" value="MCP_transmembrane"/>
</dbReference>
<dbReference type="InterPro" id="IPR044712">
    <property type="entry name" value="SLC25A32-like"/>
</dbReference>
<dbReference type="Pfam" id="PF00153">
    <property type="entry name" value="Mito_carr"/>
    <property type="match status" value="1"/>
</dbReference>
<comment type="subcellular location">
    <subcellularLocation>
        <location evidence="1">Membrane</location>
        <topology evidence="1">Multi-pass membrane protein</topology>
    </subcellularLocation>
</comment>
<evidence type="ECO:0000256" key="4">
    <source>
        <dbReference type="ARBA" id="ARBA00022692"/>
    </source>
</evidence>
<dbReference type="GO" id="GO:0055085">
    <property type="term" value="P:transmembrane transport"/>
    <property type="evidence" value="ECO:0007669"/>
    <property type="project" value="InterPro"/>
</dbReference>
<keyword evidence="7 8" id="KW-0472">Membrane</keyword>